<proteinExistence type="inferred from homology"/>
<accession>A0A250ILJ8</accession>
<evidence type="ECO:0000256" key="6">
    <source>
        <dbReference type="SAM" id="Phobius"/>
    </source>
</evidence>
<keyword evidence="5 6" id="KW-0472">Membrane</keyword>
<evidence type="ECO:0000313" key="7">
    <source>
        <dbReference type="EMBL" id="ATB32100.1"/>
    </source>
</evidence>
<dbReference type="Pfam" id="PF07947">
    <property type="entry name" value="YhhN"/>
    <property type="match status" value="1"/>
</dbReference>
<organism evidence="7 8">
    <name type="scientific">Melittangium boletus DSM 14713</name>
    <dbReference type="NCBI Taxonomy" id="1294270"/>
    <lineage>
        <taxon>Bacteria</taxon>
        <taxon>Pseudomonadati</taxon>
        <taxon>Myxococcota</taxon>
        <taxon>Myxococcia</taxon>
        <taxon>Myxococcales</taxon>
        <taxon>Cystobacterineae</taxon>
        <taxon>Archangiaceae</taxon>
        <taxon>Melittangium</taxon>
    </lineage>
</organism>
<feature type="transmembrane region" description="Helical" evidence="6">
    <location>
        <begin position="30"/>
        <end position="52"/>
    </location>
</feature>
<evidence type="ECO:0000256" key="1">
    <source>
        <dbReference type="ARBA" id="ARBA00004141"/>
    </source>
</evidence>
<dbReference type="InterPro" id="IPR012506">
    <property type="entry name" value="TMEM86B-like"/>
</dbReference>
<keyword evidence="8" id="KW-1185">Reference proteome</keyword>
<dbReference type="Proteomes" id="UP000217289">
    <property type="component" value="Chromosome"/>
</dbReference>
<dbReference type="PANTHER" id="PTHR31885">
    <property type="entry name" value="GH04784P"/>
    <property type="match status" value="1"/>
</dbReference>
<comment type="similarity">
    <text evidence="2">Belongs to the TMEM86 family.</text>
</comment>
<evidence type="ECO:0000313" key="8">
    <source>
        <dbReference type="Proteomes" id="UP000217289"/>
    </source>
</evidence>
<name>A0A250ILJ8_9BACT</name>
<dbReference type="EMBL" id="CP022163">
    <property type="protein sequence ID" value="ATB32100.1"/>
    <property type="molecule type" value="Genomic_DNA"/>
</dbReference>
<reference evidence="7 8" key="1">
    <citation type="submission" date="2017-06" db="EMBL/GenBank/DDBJ databases">
        <authorList>
            <person name="Kim H.J."/>
            <person name="Triplett B.A."/>
        </authorList>
    </citation>
    <scope>NUCLEOTIDE SEQUENCE [LARGE SCALE GENOMIC DNA]</scope>
    <source>
        <strain evidence="7 8">DSM 14713</strain>
    </source>
</reference>
<feature type="transmembrane region" description="Helical" evidence="6">
    <location>
        <begin position="58"/>
        <end position="79"/>
    </location>
</feature>
<dbReference type="GO" id="GO:0016787">
    <property type="term" value="F:hydrolase activity"/>
    <property type="evidence" value="ECO:0007669"/>
    <property type="project" value="TreeGrafter"/>
</dbReference>
<sequence length="105" mass="11206">MAAYVVVICTMMWRATAMLGKAGLARREQWFALAGSLLFATSDGLLALQLFVHPMTGAGYPIMLLYWAGQLGIALSAWAPQTLGSLAKFQPLDAALRPAPRPGDA</sequence>
<evidence type="ECO:0000256" key="3">
    <source>
        <dbReference type="ARBA" id="ARBA00022692"/>
    </source>
</evidence>
<comment type="subcellular location">
    <subcellularLocation>
        <location evidence="1">Membrane</location>
        <topology evidence="1">Multi-pass membrane protein</topology>
    </subcellularLocation>
</comment>
<evidence type="ECO:0000256" key="4">
    <source>
        <dbReference type="ARBA" id="ARBA00022989"/>
    </source>
</evidence>
<evidence type="ECO:0000256" key="2">
    <source>
        <dbReference type="ARBA" id="ARBA00007375"/>
    </source>
</evidence>
<dbReference type="KEGG" id="mbd:MEBOL_005576"/>
<keyword evidence="4 6" id="KW-1133">Transmembrane helix</keyword>
<dbReference type="PANTHER" id="PTHR31885:SF6">
    <property type="entry name" value="GH04784P"/>
    <property type="match status" value="1"/>
</dbReference>
<keyword evidence="3 6" id="KW-0812">Transmembrane</keyword>
<dbReference type="GO" id="GO:0016020">
    <property type="term" value="C:membrane"/>
    <property type="evidence" value="ECO:0007669"/>
    <property type="project" value="UniProtKB-SubCell"/>
</dbReference>
<dbReference type="AlphaFoldDB" id="A0A250ILJ8"/>
<gene>
    <name evidence="7" type="ORF">MEBOL_005576</name>
</gene>
<protein>
    <submittedName>
        <fullName evidence="7">Membrane protein</fullName>
    </submittedName>
</protein>
<evidence type="ECO:0000256" key="5">
    <source>
        <dbReference type="ARBA" id="ARBA00023136"/>
    </source>
</evidence>